<keyword evidence="9 13" id="KW-1133">Transmembrane helix</keyword>
<keyword evidence="5" id="KW-0813">Transport</keyword>
<comment type="caution">
    <text evidence="14">The sequence shown here is derived from an EMBL/GenBank/DDBJ whole genome shotgun (WGS) entry which is preliminary data.</text>
</comment>
<gene>
    <name evidence="14" type="ORF">WMO62_00460</name>
</gene>
<comment type="similarity">
    <text evidence="3">Belongs to the multi antimicrobial extrusion (MATE) (TC 2.A.66.1) family.</text>
</comment>
<protein>
    <recommendedName>
        <fullName evidence="4">Probable multidrug resistance protein NorM</fullName>
    </recommendedName>
    <alternativeName>
        <fullName evidence="12">Multidrug-efflux transporter</fullName>
    </alternativeName>
</protein>
<feature type="transmembrane region" description="Helical" evidence="13">
    <location>
        <begin position="48"/>
        <end position="71"/>
    </location>
</feature>
<evidence type="ECO:0000256" key="1">
    <source>
        <dbReference type="ARBA" id="ARBA00003408"/>
    </source>
</evidence>
<dbReference type="CDD" id="cd13138">
    <property type="entry name" value="MATE_yoeA_like"/>
    <property type="match status" value="1"/>
</dbReference>
<feature type="transmembrane region" description="Helical" evidence="13">
    <location>
        <begin position="12"/>
        <end position="28"/>
    </location>
</feature>
<comment type="subcellular location">
    <subcellularLocation>
        <location evidence="2">Cell membrane</location>
        <topology evidence="2">Multi-pass membrane protein</topology>
    </subcellularLocation>
</comment>
<feature type="transmembrane region" description="Helical" evidence="13">
    <location>
        <begin position="164"/>
        <end position="184"/>
    </location>
</feature>
<evidence type="ECO:0000256" key="10">
    <source>
        <dbReference type="ARBA" id="ARBA00023065"/>
    </source>
</evidence>
<dbReference type="PANTHER" id="PTHR43298:SF2">
    <property type="entry name" value="FMN_FAD EXPORTER YEEO-RELATED"/>
    <property type="match status" value="1"/>
</dbReference>
<evidence type="ECO:0000256" key="12">
    <source>
        <dbReference type="ARBA" id="ARBA00031636"/>
    </source>
</evidence>
<evidence type="ECO:0000256" key="13">
    <source>
        <dbReference type="SAM" id="Phobius"/>
    </source>
</evidence>
<keyword evidence="8 13" id="KW-0812">Transmembrane</keyword>
<feature type="transmembrane region" description="Helical" evidence="13">
    <location>
        <begin position="190"/>
        <end position="214"/>
    </location>
</feature>
<dbReference type="PANTHER" id="PTHR43298">
    <property type="entry name" value="MULTIDRUG RESISTANCE PROTEIN NORM-RELATED"/>
    <property type="match status" value="1"/>
</dbReference>
<accession>A0ABV1HWL2</accession>
<dbReference type="InterPro" id="IPR048279">
    <property type="entry name" value="MdtK-like"/>
</dbReference>
<dbReference type="Proteomes" id="UP001470288">
    <property type="component" value="Unassembled WGS sequence"/>
</dbReference>
<evidence type="ECO:0000256" key="3">
    <source>
        <dbReference type="ARBA" id="ARBA00010199"/>
    </source>
</evidence>
<feature type="transmembrane region" description="Helical" evidence="13">
    <location>
        <begin position="327"/>
        <end position="346"/>
    </location>
</feature>
<feature type="transmembrane region" description="Helical" evidence="13">
    <location>
        <begin position="92"/>
        <end position="113"/>
    </location>
</feature>
<evidence type="ECO:0000256" key="4">
    <source>
        <dbReference type="ARBA" id="ARBA00020268"/>
    </source>
</evidence>
<proteinExistence type="inferred from homology"/>
<keyword evidence="10" id="KW-0406">Ion transport</keyword>
<dbReference type="InterPro" id="IPR002528">
    <property type="entry name" value="MATE_fam"/>
</dbReference>
<dbReference type="RefSeq" id="WP_349143430.1">
    <property type="nucleotide sequence ID" value="NZ_JBBMFC010000001.1"/>
</dbReference>
<dbReference type="NCBIfam" id="TIGR00797">
    <property type="entry name" value="matE"/>
    <property type="match status" value="1"/>
</dbReference>
<evidence type="ECO:0000256" key="5">
    <source>
        <dbReference type="ARBA" id="ARBA00022448"/>
    </source>
</evidence>
<evidence type="ECO:0000256" key="7">
    <source>
        <dbReference type="ARBA" id="ARBA00022475"/>
    </source>
</evidence>
<evidence type="ECO:0000256" key="6">
    <source>
        <dbReference type="ARBA" id="ARBA00022449"/>
    </source>
</evidence>
<dbReference type="InterPro" id="IPR050222">
    <property type="entry name" value="MATE_MdtK"/>
</dbReference>
<evidence type="ECO:0000256" key="11">
    <source>
        <dbReference type="ARBA" id="ARBA00023136"/>
    </source>
</evidence>
<keyword evidence="7" id="KW-1003">Cell membrane</keyword>
<dbReference type="Pfam" id="PF01554">
    <property type="entry name" value="MatE"/>
    <property type="match status" value="2"/>
</dbReference>
<feature type="transmembrane region" description="Helical" evidence="13">
    <location>
        <begin position="425"/>
        <end position="444"/>
    </location>
</feature>
<evidence type="ECO:0000256" key="9">
    <source>
        <dbReference type="ARBA" id="ARBA00022989"/>
    </source>
</evidence>
<comment type="function">
    <text evidence="1">Multidrug efflux pump.</text>
</comment>
<name>A0ABV1HWL2_9FIRM</name>
<reference evidence="14 15" key="1">
    <citation type="submission" date="2024-03" db="EMBL/GenBank/DDBJ databases">
        <title>Human intestinal bacterial collection.</title>
        <authorList>
            <person name="Pauvert C."/>
            <person name="Hitch T.C.A."/>
            <person name="Clavel T."/>
        </authorList>
    </citation>
    <scope>NUCLEOTIDE SEQUENCE [LARGE SCALE GENOMIC DNA]</scope>
    <source>
        <strain evidence="14 15">CLA-AA-H78B</strain>
    </source>
</reference>
<sequence length="454" mass="49251">MNQDYLIKKKPMYALALFALPMIIGNLFQQTYTMVDSAIVGRYVSEQALAAVGASYSLTNVFICVAIGGGMGASVVVSRHFGAKAYDRMKTAVYTALLTFLAISILLGSVGLLCGKWIMNLLQTPSDVLDLSVVYLNIYFLGLPFLFMYNVLSAMFNALGKSRIPLYFLVFSSIFNVGLDIFMVKSLHMGVAGVAWATLIAQGISAVLSFCVLLRTLWGMKGNQDVALKTGTGSIWKHIFSMTELRTMTGIALPSILQQSTVSIGMMLVQSVVNSFGSQMLAGYSAAMRVESICVVPMSAMGNAISSYTAQNIGAEQKDRVREGYRAVTIMVLGFAAVICLALELSGDSLAYLFLGADGTPAAMQTAVSCMMFMGWFYCLIGFKMTADGVLRGAGDMKLFTVANLVNLGIRVIVAVTMAPRCGIFMVWAAVPVGWTANWLISYCRYRTGKWEKR</sequence>
<feature type="transmembrane region" description="Helical" evidence="13">
    <location>
        <begin position="399"/>
        <end position="419"/>
    </location>
</feature>
<keyword evidence="11 13" id="KW-0472">Membrane</keyword>
<dbReference type="EMBL" id="JBBMFC010000001">
    <property type="protein sequence ID" value="MEQ2577312.1"/>
    <property type="molecule type" value="Genomic_DNA"/>
</dbReference>
<evidence type="ECO:0000256" key="2">
    <source>
        <dbReference type="ARBA" id="ARBA00004651"/>
    </source>
</evidence>
<evidence type="ECO:0000256" key="8">
    <source>
        <dbReference type="ARBA" id="ARBA00022692"/>
    </source>
</evidence>
<feature type="transmembrane region" description="Helical" evidence="13">
    <location>
        <begin position="366"/>
        <end position="387"/>
    </location>
</feature>
<evidence type="ECO:0000313" key="14">
    <source>
        <dbReference type="EMBL" id="MEQ2577312.1"/>
    </source>
</evidence>
<keyword evidence="6" id="KW-0050">Antiport</keyword>
<organism evidence="14 15">
    <name type="scientific">Hominiventricola aquisgranensis</name>
    <dbReference type="NCBI Taxonomy" id="3133164"/>
    <lineage>
        <taxon>Bacteria</taxon>
        <taxon>Bacillati</taxon>
        <taxon>Bacillota</taxon>
        <taxon>Clostridia</taxon>
        <taxon>Lachnospirales</taxon>
        <taxon>Lachnospiraceae</taxon>
        <taxon>Hominiventricola</taxon>
    </lineage>
</organism>
<keyword evidence="15" id="KW-1185">Reference proteome</keyword>
<evidence type="ECO:0000313" key="15">
    <source>
        <dbReference type="Proteomes" id="UP001470288"/>
    </source>
</evidence>
<feature type="transmembrane region" description="Helical" evidence="13">
    <location>
        <begin position="133"/>
        <end position="152"/>
    </location>
</feature>
<dbReference type="PIRSF" id="PIRSF006603">
    <property type="entry name" value="DinF"/>
    <property type="match status" value="1"/>
</dbReference>